<keyword evidence="2" id="KW-1185">Reference proteome</keyword>
<evidence type="ECO:0000313" key="1">
    <source>
        <dbReference type="EMBL" id="GIN59888.1"/>
    </source>
</evidence>
<dbReference type="EMBL" id="BORB01000067">
    <property type="protein sequence ID" value="GIN59888.1"/>
    <property type="molecule type" value="Genomic_DNA"/>
</dbReference>
<dbReference type="Proteomes" id="UP000679950">
    <property type="component" value="Unassembled WGS sequence"/>
</dbReference>
<organism evidence="1 2">
    <name type="scientific">Lederbergia ruris</name>
    <dbReference type="NCBI Taxonomy" id="217495"/>
    <lineage>
        <taxon>Bacteria</taxon>
        <taxon>Bacillati</taxon>
        <taxon>Bacillota</taxon>
        <taxon>Bacilli</taxon>
        <taxon>Bacillales</taxon>
        <taxon>Bacillaceae</taxon>
        <taxon>Lederbergia</taxon>
    </lineage>
</organism>
<comment type="caution">
    <text evidence="1">The sequence shown here is derived from an EMBL/GenBank/DDBJ whole genome shotgun (WGS) entry which is preliminary data.</text>
</comment>
<protein>
    <submittedName>
        <fullName evidence="1">Uncharacterized protein</fullName>
    </submittedName>
</protein>
<gene>
    <name evidence="1" type="ORF">J8TS2_42070</name>
</gene>
<proteinExistence type="predicted"/>
<sequence length="57" mass="6697">MTHIATIKPDDFSFKTIILVEDNISETSTFFAGTVLMYFMYKIYKNESEFIESILFD</sequence>
<name>A0ABQ4KPP1_9BACI</name>
<reference evidence="1 2" key="1">
    <citation type="submission" date="2021-03" db="EMBL/GenBank/DDBJ databases">
        <title>Antimicrobial resistance genes in bacteria isolated from Japanese honey, and their potential for conferring macrolide and lincosamide resistance in the American foulbrood pathogen Paenibacillus larvae.</title>
        <authorList>
            <person name="Okamoto M."/>
            <person name="Kumagai M."/>
            <person name="Kanamori H."/>
            <person name="Takamatsu D."/>
        </authorList>
    </citation>
    <scope>NUCLEOTIDE SEQUENCE [LARGE SCALE GENOMIC DNA]</scope>
    <source>
        <strain evidence="1 2">J8TS2</strain>
    </source>
</reference>
<accession>A0ABQ4KPP1</accession>
<evidence type="ECO:0000313" key="2">
    <source>
        <dbReference type="Proteomes" id="UP000679950"/>
    </source>
</evidence>